<protein>
    <submittedName>
        <fullName evidence="1">Uncharacterized protein</fullName>
    </submittedName>
</protein>
<gene>
    <name evidence="1" type="ORF">Vadar_032077</name>
</gene>
<accession>A0ACB7XVA5</accession>
<proteinExistence type="predicted"/>
<reference evidence="1 2" key="1">
    <citation type="journal article" date="2021" name="Hortic Res">
        <title>High-quality reference genome and annotation aids understanding of berry development for evergreen blueberry (Vaccinium darrowii).</title>
        <authorList>
            <person name="Yu J."/>
            <person name="Hulse-Kemp A.M."/>
            <person name="Babiker E."/>
            <person name="Staton M."/>
        </authorList>
    </citation>
    <scope>NUCLEOTIDE SEQUENCE [LARGE SCALE GENOMIC DNA]</scope>
    <source>
        <strain evidence="2">cv. NJ 8807/NJ 8810</strain>
        <tissue evidence="1">Young leaf</tissue>
    </source>
</reference>
<evidence type="ECO:0000313" key="1">
    <source>
        <dbReference type="EMBL" id="KAH7844826.1"/>
    </source>
</evidence>
<organism evidence="1 2">
    <name type="scientific">Vaccinium darrowii</name>
    <dbReference type="NCBI Taxonomy" id="229202"/>
    <lineage>
        <taxon>Eukaryota</taxon>
        <taxon>Viridiplantae</taxon>
        <taxon>Streptophyta</taxon>
        <taxon>Embryophyta</taxon>
        <taxon>Tracheophyta</taxon>
        <taxon>Spermatophyta</taxon>
        <taxon>Magnoliopsida</taxon>
        <taxon>eudicotyledons</taxon>
        <taxon>Gunneridae</taxon>
        <taxon>Pentapetalae</taxon>
        <taxon>asterids</taxon>
        <taxon>Ericales</taxon>
        <taxon>Ericaceae</taxon>
        <taxon>Vaccinioideae</taxon>
        <taxon>Vaccinieae</taxon>
        <taxon>Vaccinium</taxon>
    </lineage>
</organism>
<dbReference type="Proteomes" id="UP000828048">
    <property type="component" value="Chromosome 1"/>
</dbReference>
<sequence>MQPDQRKKASVDVDFFTEYGEGNRYRIEEVIGKGSYGVVCSAYDTHLGEKVAIKKINDIFEHVSDATRILREIKLLRLLRHPDIVEIKHILLPPSRREFKDIYVVFELMESDLHQVIKANDDLTPQHYQFFLYQLLRGLKYIHTANVFHRDLKPKNILANADCKLKICDFGLARVAFTDTPTAIFWTDYIATRWYRAPELCGSFFSKYTPAIDIWSIGCIFAELLTGKPLFPGKNVVHQLDLMTDLLGVPSPESIARIRNEKARRYLSSMRKKKPIPFSHKFPNADPLALRLLERMLAFDPKDRPSAEEALADPYFKNLARVDRGSSAQPVTKMEFEFERRRVSKEDVRELIYREILEYHPKMLKEFLEGAEPTGFMYPSAVDQFKKQFAYLEEHYGKGGNVAPPERQHASLPRCRPGALYADSSTQNSEEVTSDLSKCSIKEVEKPQISRTSGIPIPRLPPQVPSNIYGGAARPGKAVSAVLRYNNCGSEVLDQRRAAARNPAVPIQFPINSSSSYPRRIPGCKSEKGEDGVEGSNVLQPKLQYMAARKVAAAEGGLESRCETRWTSKISEQMLK</sequence>
<comment type="caution">
    <text evidence="1">The sequence shown here is derived from an EMBL/GenBank/DDBJ whole genome shotgun (WGS) entry which is preliminary data.</text>
</comment>
<dbReference type="EMBL" id="CM037151">
    <property type="protein sequence ID" value="KAH7844826.1"/>
    <property type="molecule type" value="Genomic_DNA"/>
</dbReference>
<evidence type="ECO:0000313" key="2">
    <source>
        <dbReference type="Proteomes" id="UP000828048"/>
    </source>
</evidence>
<name>A0ACB7XVA5_9ERIC</name>
<keyword evidence="2" id="KW-1185">Reference proteome</keyword>